<feature type="region of interest" description="Disordered" evidence="1">
    <location>
        <begin position="714"/>
        <end position="738"/>
    </location>
</feature>
<reference evidence="3" key="1">
    <citation type="submission" date="2015-06" db="EMBL/GenBank/DDBJ databases">
        <title>Expansion of signal transduction pathways in fungi by whole-genome duplication.</title>
        <authorList>
            <consortium name="DOE Joint Genome Institute"/>
            <person name="Corrochano L.M."/>
            <person name="Kuo A."/>
            <person name="Marcet-Houben M."/>
            <person name="Polaino S."/>
            <person name="Salamov A."/>
            <person name="Villalobos J.M."/>
            <person name="Alvarez M.I."/>
            <person name="Avalos J."/>
            <person name="Benito E.P."/>
            <person name="Benoit I."/>
            <person name="Burger G."/>
            <person name="Camino L.P."/>
            <person name="Canovas D."/>
            <person name="Cerda-Olmedo E."/>
            <person name="Cheng J.-F."/>
            <person name="Dominguez A."/>
            <person name="Elias M."/>
            <person name="Eslava A.P."/>
            <person name="Glaser F."/>
            <person name="Grimwood J."/>
            <person name="Gutierrez G."/>
            <person name="Heitman J."/>
            <person name="Henrissat B."/>
            <person name="Iturriaga E.A."/>
            <person name="Lang B.F."/>
            <person name="Lavin J.L."/>
            <person name="Lee S."/>
            <person name="Li W."/>
            <person name="Lindquist E."/>
            <person name="Lopez-Garcia S."/>
            <person name="Luque E.M."/>
            <person name="Marcos A.T."/>
            <person name="Martin J."/>
            <person name="McCluskey K."/>
            <person name="Medina H.R."/>
            <person name="Miralles-Duran A."/>
            <person name="Miyazaki A."/>
            <person name="Munoz-Torres E."/>
            <person name="Oguiza J.A."/>
            <person name="Ohm R."/>
            <person name="Olmedo M."/>
            <person name="Orejas M."/>
            <person name="Ortiz-Castellanos L."/>
            <person name="Pisabarro A.G."/>
            <person name="Rodriguez-Romero J."/>
            <person name="Ruiz-Herrera J."/>
            <person name="Ruiz-Vazquez R."/>
            <person name="Sanz C."/>
            <person name="Schackwitz W."/>
            <person name="Schmutz J."/>
            <person name="Shahriari M."/>
            <person name="Shelest E."/>
            <person name="Silva-Franco F."/>
            <person name="Soanes D."/>
            <person name="Syed K."/>
            <person name="Tagua V.G."/>
            <person name="Talbot N.J."/>
            <person name="Thon M."/>
            <person name="De vries R.P."/>
            <person name="Wiebenga A."/>
            <person name="Yadav J.S."/>
            <person name="Braun E.L."/>
            <person name="Baker S."/>
            <person name="Garre V."/>
            <person name="Horwitz B."/>
            <person name="Torres-Martinez S."/>
            <person name="Idnurm A."/>
            <person name="Herrera-Estrella A."/>
            <person name="Gabaldon T."/>
            <person name="Grigoriev I.V."/>
        </authorList>
    </citation>
    <scope>NUCLEOTIDE SEQUENCE [LARGE SCALE GENOMIC DNA]</scope>
    <source>
        <strain evidence="3">NRRL 1555(-)</strain>
    </source>
</reference>
<dbReference type="AlphaFoldDB" id="A0A167MIY4"/>
<dbReference type="OrthoDB" id="2154985at2759"/>
<evidence type="ECO:0008006" key="4">
    <source>
        <dbReference type="Google" id="ProtNLM"/>
    </source>
</evidence>
<dbReference type="PANTHER" id="PTHR31859">
    <property type="entry name" value="TETRATRICOPEPTIDE REPEAT PROTEIN 39 FAMILY MEMBER"/>
    <property type="match status" value="1"/>
</dbReference>
<evidence type="ECO:0000313" key="2">
    <source>
        <dbReference type="EMBL" id="OAD72964.1"/>
    </source>
</evidence>
<gene>
    <name evidence="2" type="ORF">PHYBLDRAFT_187258</name>
</gene>
<dbReference type="GeneID" id="29000262"/>
<protein>
    <recommendedName>
        <fullName evidence="4">Mitochondrial outer membrane protein IML2</fullName>
    </recommendedName>
</protein>
<dbReference type="GO" id="GO:0005634">
    <property type="term" value="C:nucleus"/>
    <property type="evidence" value="ECO:0007669"/>
    <property type="project" value="TreeGrafter"/>
</dbReference>
<feature type="region of interest" description="Disordered" evidence="1">
    <location>
        <begin position="122"/>
        <end position="148"/>
    </location>
</feature>
<keyword evidence="3" id="KW-1185">Reference proteome</keyword>
<evidence type="ECO:0000313" key="3">
    <source>
        <dbReference type="Proteomes" id="UP000077315"/>
    </source>
</evidence>
<feature type="region of interest" description="Disordered" evidence="1">
    <location>
        <begin position="285"/>
        <end position="312"/>
    </location>
</feature>
<name>A0A167MIY4_PHYB8</name>
<dbReference type="VEuPathDB" id="FungiDB:PHYBLDRAFT_187258"/>
<dbReference type="RefSeq" id="XP_018291004.1">
    <property type="nucleotide sequence ID" value="XM_018439356.1"/>
</dbReference>
<dbReference type="InterPro" id="IPR019412">
    <property type="entry name" value="IML2/TPR_39"/>
</dbReference>
<dbReference type="EMBL" id="KV440982">
    <property type="protein sequence ID" value="OAD72964.1"/>
    <property type="molecule type" value="Genomic_DNA"/>
</dbReference>
<dbReference type="SUPFAM" id="SSF48452">
    <property type="entry name" value="TPR-like"/>
    <property type="match status" value="1"/>
</dbReference>
<dbReference type="GO" id="GO:0005741">
    <property type="term" value="C:mitochondrial outer membrane"/>
    <property type="evidence" value="ECO:0007669"/>
    <property type="project" value="TreeGrafter"/>
</dbReference>
<dbReference type="PANTHER" id="PTHR31859:SF1">
    <property type="entry name" value="TETRATRICOPEPTIDE REPEAT PROTEIN 39C"/>
    <property type="match status" value="1"/>
</dbReference>
<dbReference type="InParanoid" id="A0A167MIY4"/>
<proteinExistence type="predicted"/>
<sequence length="761" mass="87163">MFRQQLSHLTKLTTSTLKYASTNTVTLLSMATSTEDPMPSQALINFWIQETQRGLDAFFDDQFETAQIIFVQHVTESPFHAVGYAMIAYVEAMLGFEPEKIANALQLIHTAEAMARQFGKRARRRSWKSKGSTTADDQESSNSISESCKDSAQKKRYFSSRNDQPIDIQYVLLETNCMLMSATIQFLRSSWIEYMKAAYKLRKAYKMYEHLFETLTGQKVLEYAANLKGLRQQKLGPNFVPARRRSDAQGTEPANTDTVSLSSVMTTPAPHLWTEKRFGVFRHRKSNTDLGPLNRKKKSESSSRKQSSDPGETAIESGIFFGIGLFSLIFSLLPPKVNKILNTLGFHSSRPFAIHLLQESYYSQGLYSSLSALTLLAYYTNLSLFIHPQLLPRSFSLENARIILNEMKVRYTQGKIWKLLEGKLCKMEGRTRQGVEILRDARRRRQDPDMDSKHDPMVNELAQLQALAVYEMGWGQLFLGDYFQAAETFLRLERMNNWSRAFYHYIATCCIFADEAYDKAATEFLKVPALLDRKRQLGARLLPNEIFAERKIKRWKEKVRELQSTDTNLQSCNSLDGQMLREVAVVHPLWELIYLWNGTSQLTDEILGSMKTRLRSTLLCPTPSSQCVQPSPSERAFLLLLLGVVERELGDFEASAEFLLASVAMEPQVEEDVWIIPYAMYEIAALRCFEPFTPTRAKEAREWIRRSEHFFSKRTTNEASNSNSNSSSTHTPQDQGDADWESRLYVRCQLLLEKLDDMADT</sequence>
<dbReference type="FunCoup" id="A0A167MIY4">
    <property type="interactions" value="77"/>
</dbReference>
<feature type="compositionally biased region" description="Polar residues" evidence="1">
    <location>
        <begin position="129"/>
        <end position="146"/>
    </location>
</feature>
<dbReference type="Proteomes" id="UP000077315">
    <property type="component" value="Unassembled WGS sequence"/>
</dbReference>
<organism evidence="2 3">
    <name type="scientific">Phycomyces blakesleeanus (strain ATCC 8743b / DSM 1359 / FGSC 10004 / NBRC 33097 / NRRL 1555)</name>
    <dbReference type="NCBI Taxonomy" id="763407"/>
    <lineage>
        <taxon>Eukaryota</taxon>
        <taxon>Fungi</taxon>
        <taxon>Fungi incertae sedis</taxon>
        <taxon>Mucoromycota</taxon>
        <taxon>Mucoromycotina</taxon>
        <taxon>Mucoromycetes</taxon>
        <taxon>Mucorales</taxon>
        <taxon>Phycomycetaceae</taxon>
        <taxon>Phycomyces</taxon>
    </lineage>
</organism>
<dbReference type="InterPro" id="IPR011990">
    <property type="entry name" value="TPR-like_helical_dom_sf"/>
</dbReference>
<evidence type="ECO:0000256" key="1">
    <source>
        <dbReference type="SAM" id="MobiDB-lite"/>
    </source>
</evidence>
<dbReference type="Pfam" id="PF10300">
    <property type="entry name" value="Iml2-TPR_39"/>
    <property type="match status" value="1"/>
</dbReference>
<accession>A0A167MIY4</accession>
<dbReference type="GO" id="GO:0005829">
    <property type="term" value="C:cytosol"/>
    <property type="evidence" value="ECO:0007669"/>
    <property type="project" value="TreeGrafter"/>
</dbReference>